<sequence length="216" mass="23391">MEPTPVTADDRPADATRIARSRDADGTRQLLLDAARRRFARDGYTATTVRDIATDAGVNVALINRYFSSKEGLFEACLRRITLTIDRPNAAEMTVDRIIETIIDQVADQTGGDYSLQLLLLLRSSGDGRADQIRRDTIHSFAESIATAAGWRPGDADDDLLLRAQIALSTALGMVLFRSSIALEPVASASVERLRGPLGEVLSTLLSPQAERAPLG</sequence>
<dbReference type="Pfam" id="PF17920">
    <property type="entry name" value="TetR_C_16"/>
    <property type="match status" value="1"/>
</dbReference>
<dbReference type="PROSITE" id="PS50977">
    <property type="entry name" value="HTH_TETR_2"/>
    <property type="match status" value="1"/>
</dbReference>
<evidence type="ECO:0000313" key="4">
    <source>
        <dbReference type="EMBL" id="GAA3864755.1"/>
    </source>
</evidence>
<comment type="caution">
    <text evidence="4">The sequence shown here is derived from an EMBL/GenBank/DDBJ whole genome shotgun (WGS) entry which is preliminary data.</text>
</comment>
<dbReference type="RefSeq" id="WP_345062075.1">
    <property type="nucleotide sequence ID" value="NZ_BAABCN010000002.1"/>
</dbReference>
<keyword evidence="5" id="KW-1185">Reference proteome</keyword>
<organism evidence="4 5">
    <name type="scientific">Leifsonia kafniensis</name>
    <dbReference type="NCBI Taxonomy" id="475957"/>
    <lineage>
        <taxon>Bacteria</taxon>
        <taxon>Bacillati</taxon>
        <taxon>Actinomycetota</taxon>
        <taxon>Actinomycetes</taxon>
        <taxon>Micrococcales</taxon>
        <taxon>Microbacteriaceae</taxon>
        <taxon>Leifsonia</taxon>
    </lineage>
</organism>
<dbReference type="PANTHER" id="PTHR30055">
    <property type="entry name" value="HTH-TYPE TRANSCRIPTIONAL REGULATOR RUTR"/>
    <property type="match status" value="1"/>
</dbReference>
<gene>
    <name evidence="4" type="ORF">GCM10022381_05720</name>
</gene>
<dbReference type="Proteomes" id="UP001501803">
    <property type="component" value="Unassembled WGS sequence"/>
</dbReference>
<feature type="domain" description="HTH tetR-type" evidence="3">
    <location>
        <begin position="25"/>
        <end position="85"/>
    </location>
</feature>
<dbReference type="InterPro" id="IPR036271">
    <property type="entry name" value="Tet_transcr_reg_TetR-rel_C_sf"/>
</dbReference>
<dbReference type="InterPro" id="IPR009057">
    <property type="entry name" value="Homeodomain-like_sf"/>
</dbReference>
<dbReference type="InterPro" id="IPR001647">
    <property type="entry name" value="HTH_TetR"/>
</dbReference>
<proteinExistence type="predicted"/>
<accession>A0ABP7K5X1</accession>
<dbReference type="SUPFAM" id="SSF46689">
    <property type="entry name" value="Homeodomain-like"/>
    <property type="match status" value="1"/>
</dbReference>
<dbReference type="Pfam" id="PF00440">
    <property type="entry name" value="TetR_N"/>
    <property type="match status" value="1"/>
</dbReference>
<keyword evidence="1 2" id="KW-0238">DNA-binding</keyword>
<dbReference type="EMBL" id="BAABCN010000002">
    <property type="protein sequence ID" value="GAA3864755.1"/>
    <property type="molecule type" value="Genomic_DNA"/>
</dbReference>
<evidence type="ECO:0000313" key="5">
    <source>
        <dbReference type="Proteomes" id="UP001501803"/>
    </source>
</evidence>
<evidence type="ECO:0000256" key="1">
    <source>
        <dbReference type="ARBA" id="ARBA00023125"/>
    </source>
</evidence>
<dbReference type="SUPFAM" id="SSF48498">
    <property type="entry name" value="Tetracyclin repressor-like, C-terminal domain"/>
    <property type="match status" value="1"/>
</dbReference>
<dbReference type="InterPro" id="IPR050109">
    <property type="entry name" value="HTH-type_TetR-like_transc_reg"/>
</dbReference>
<evidence type="ECO:0000256" key="2">
    <source>
        <dbReference type="PROSITE-ProRule" id="PRU00335"/>
    </source>
</evidence>
<evidence type="ECO:0000259" key="3">
    <source>
        <dbReference type="PROSITE" id="PS50977"/>
    </source>
</evidence>
<feature type="DNA-binding region" description="H-T-H motif" evidence="2">
    <location>
        <begin position="48"/>
        <end position="67"/>
    </location>
</feature>
<dbReference type="InterPro" id="IPR023772">
    <property type="entry name" value="DNA-bd_HTH_TetR-type_CS"/>
</dbReference>
<protein>
    <submittedName>
        <fullName evidence="4">TetR/AcrR family transcriptional regulator</fullName>
    </submittedName>
</protein>
<dbReference type="PRINTS" id="PR00455">
    <property type="entry name" value="HTHTETR"/>
</dbReference>
<dbReference type="InterPro" id="IPR041678">
    <property type="entry name" value="TetR_C_16"/>
</dbReference>
<name>A0ABP7K5X1_9MICO</name>
<reference evidence="5" key="1">
    <citation type="journal article" date="2019" name="Int. J. Syst. Evol. Microbiol.">
        <title>The Global Catalogue of Microorganisms (GCM) 10K type strain sequencing project: providing services to taxonomists for standard genome sequencing and annotation.</title>
        <authorList>
            <consortium name="The Broad Institute Genomics Platform"/>
            <consortium name="The Broad Institute Genome Sequencing Center for Infectious Disease"/>
            <person name="Wu L."/>
            <person name="Ma J."/>
        </authorList>
    </citation>
    <scope>NUCLEOTIDE SEQUENCE [LARGE SCALE GENOMIC DNA]</scope>
    <source>
        <strain evidence="5">JCM 17021</strain>
    </source>
</reference>
<dbReference type="Gene3D" id="1.10.357.10">
    <property type="entry name" value="Tetracycline Repressor, domain 2"/>
    <property type="match status" value="1"/>
</dbReference>
<dbReference type="PANTHER" id="PTHR30055:SF235">
    <property type="entry name" value="TRANSCRIPTIONAL REGULATORY PROTEIN"/>
    <property type="match status" value="1"/>
</dbReference>
<dbReference type="PROSITE" id="PS01081">
    <property type="entry name" value="HTH_TETR_1"/>
    <property type="match status" value="1"/>
</dbReference>